<dbReference type="InterPro" id="IPR003699">
    <property type="entry name" value="QueA"/>
</dbReference>
<dbReference type="PANTHER" id="PTHR30307:SF0">
    <property type="entry name" value="S-ADENOSYLMETHIONINE:TRNA RIBOSYLTRANSFERASE-ISOMERASE"/>
    <property type="match status" value="1"/>
</dbReference>
<evidence type="ECO:0000313" key="7">
    <source>
        <dbReference type="Proteomes" id="UP000178176"/>
    </source>
</evidence>
<evidence type="ECO:0000256" key="2">
    <source>
        <dbReference type="ARBA" id="ARBA00022679"/>
    </source>
</evidence>
<dbReference type="AlphaFoldDB" id="A0A1F4YIY8"/>
<dbReference type="HAMAP" id="MF_00113">
    <property type="entry name" value="QueA"/>
    <property type="match status" value="1"/>
</dbReference>
<evidence type="ECO:0000256" key="3">
    <source>
        <dbReference type="ARBA" id="ARBA00022691"/>
    </source>
</evidence>
<dbReference type="NCBIfam" id="NF001140">
    <property type="entry name" value="PRK00147.1"/>
    <property type="match status" value="1"/>
</dbReference>
<dbReference type="EC" id="2.4.99.17" evidence="5"/>
<dbReference type="GO" id="GO:0051075">
    <property type="term" value="F:S-adenosylmethionine:tRNA ribosyltransferase-isomerase activity"/>
    <property type="evidence" value="ECO:0007669"/>
    <property type="project" value="UniProtKB-EC"/>
</dbReference>
<reference evidence="6 7" key="1">
    <citation type="journal article" date="2016" name="Nat. Commun.">
        <title>Thousands of microbial genomes shed light on interconnected biogeochemical processes in an aquifer system.</title>
        <authorList>
            <person name="Anantharaman K."/>
            <person name="Brown C.T."/>
            <person name="Hug L.A."/>
            <person name="Sharon I."/>
            <person name="Castelle C.J."/>
            <person name="Probst A.J."/>
            <person name="Thomas B.C."/>
            <person name="Singh A."/>
            <person name="Wilkins M.J."/>
            <person name="Karaoz U."/>
            <person name="Brodie E.L."/>
            <person name="Williams K.H."/>
            <person name="Hubbard S.S."/>
            <person name="Banfield J.F."/>
        </authorList>
    </citation>
    <scope>NUCLEOTIDE SEQUENCE [LARGE SCALE GENOMIC DNA]</scope>
</reference>
<keyword evidence="2 5" id="KW-0808">Transferase</keyword>
<evidence type="ECO:0000256" key="4">
    <source>
        <dbReference type="ARBA" id="ARBA00022785"/>
    </source>
</evidence>
<comment type="subunit">
    <text evidence="5">Monomer.</text>
</comment>
<dbReference type="GO" id="GO:0005737">
    <property type="term" value="C:cytoplasm"/>
    <property type="evidence" value="ECO:0007669"/>
    <property type="project" value="UniProtKB-SubCell"/>
</dbReference>
<sequence length="331" mass="37941">MKLGEFDYQLPKELIAQEPVRPRDRSRLMIVNRLARTIEHDYFYNLPKYLRRDDLLVFNDTKVFPARLVGKKESGGRVEILLLTSEGGGWRFIGKNIGRAKRVIFGNGLEGEIVRPGVIKFNVDSNRLTVLIDRIGYTPVPPYIHPRGAWPEPKLRRMYQTVYAREFRLRAGGMGSAAAPTAGFHFTKKMLAKIPKKIFVTLWVGLGTFAPVREENIEEHKMHEERFSISSGTRAEILRAKKGGERIVAVGTTSVRVLESDWTRNETNIFIYPGYKFKYVDTMITNFHLPKSTLLILVCAFAGKELVMKAYEEAIKKKYRFYSFGDAMLVV</sequence>
<accession>A0A1F4YIY8</accession>
<evidence type="ECO:0000313" key="6">
    <source>
        <dbReference type="EMBL" id="OGC93213.1"/>
    </source>
</evidence>
<dbReference type="Proteomes" id="UP000178176">
    <property type="component" value="Unassembled WGS sequence"/>
</dbReference>
<keyword evidence="6" id="KW-0413">Isomerase</keyword>
<dbReference type="Gene3D" id="2.40.10.240">
    <property type="entry name" value="QueA-like"/>
    <property type="match status" value="1"/>
</dbReference>
<comment type="similarity">
    <text evidence="5">Belongs to the QueA family.</text>
</comment>
<dbReference type="Gene3D" id="3.40.1780.10">
    <property type="entry name" value="QueA-like"/>
    <property type="match status" value="1"/>
</dbReference>
<dbReference type="GO" id="GO:0008616">
    <property type="term" value="P:tRNA queuosine(34) biosynthetic process"/>
    <property type="evidence" value="ECO:0007669"/>
    <property type="project" value="UniProtKB-UniRule"/>
</dbReference>
<comment type="catalytic activity">
    <reaction evidence="5">
        <text>7-aminomethyl-7-carbaguanosine(34) in tRNA + S-adenosyl-L-methionine = epoxyqueuosine(34) in tRNA + adenine + L-methionine + 2 H(+)</text>
        <dbReference type="Rhea" id="RHEA:32155"/>
        <dbReference type="Rhea" id="RHEA-COMP:10342"/>
        <dbReference type="Rhea" id="RHEA-COMP:18582"/>
        <dbReference type="ChEBI" id="CHEBI:15378"/>
        <dbReference type="ChEBI" id="CHEBI:16708"/>
        <dbReference type="ChEBI" id="CHEBI:57844"/>
        <dbReference type="ChEBI" id="CHEBI:59789"/>
        <dbReference type="ChEBI" id="CHEBI:82833"/>
        <dbReference type="ChEBI" id="CHEBI:194443"/>
        <dbReference type="EC" id="2.4.99.17"/>
    </reaction>
</comment>
<proteinExistence type="inferred from homology"/>
<organism evidence="6 7">
    <name type="scientific">Candidatus Amesbacteria bacterium RIFCSPHIGHO2_01_FULL_48_32b</name>
    <dbReference type="NCBI Taxonomy" id="1797253"/>
    <lineage>
        <taxon>Bacteria</taxon>
        <taxon>Candidatus Amesiibacteriota</taxon>
    </lineage>
</organism>
<dbReference type="InterPro" id="IPR036100">
    <property type="entry name" value="QueA_sf"/>
</dbReference>
<comment type="caution">
    <text evidence="6">The sequence shown here is derived from an EMBL/GenBank/DDBJ whole genome shotgun (WGS) entry which is preliminary data.</text>
</comment>
<evidence type="ECO:0000256" key="5">
    <source>
        <dbReference type="HAMAP-Rule" id="MF_00113"/>
    </source>
</evidence>
<evidence type="ECO:0000256" key="1">
    <source>
        <dbReference type="ARBA" id="ARBA00022490"/>
    </source>
</evidence>
<dbReference type="InterPro" id="IPR042118">
    <property type="entry name" value="QueA_dom1"/>
</dbReference>
<dbReference type="EMBL" id="MEXH01000001">
    <property type="protein sequence ID" value="OGC93213.1"/>
    <property type="molecule type" value="Genomic_DNA"/>
</dbReference>
<name>A0A1F4YIY8_9BACT</name>
<dbReference type="NCBIfam" id="TIGR00113">
    <property type="entry name" value="queA"/>
    <property type="match status" value="1"/>
</dbReference>
<dbReference type="UniPathway" id="UPA00392"/>
<comment type="function">
    <text evidence="5">Transfers and isomerizes the ribose moiety from AdoMet to the 7-aminomethyl group of 7-deazaguanine (preQ1-tRNA) to give epoxyqueuosine (oQ-tRNA).</text>
</comment>
<dbReference type="InterPro" id="IPR042119">
    <property type="entry name" value="QueA_dom2"/>
</dbReference>
<dbReference type="Pfam" id="PF02547">
    <property type="entry name" value="Queuosine_synth"/>
    <property type="match status" value="1"/>
</dbReference>
<comment type="subcellular location">
    <subcellularLocation>
        <location evidence="5">Cytoplasm</location>
    </subcellularLocation>
</comment>
<protein>
    <recommendedName>
        <fullName evidence="5">S-adenosylmethionine:tRNA ribosyltransferase-isomerase</fullName>
        <ecNumber evidence="5">2.4.99.17</ecNumber>
    </recommendedName>
    <alternativeName>
        <fullName evidence="5">Queuosine biosynthesis protein QueA</fullName>
    </alternativeName>
</protein>
<keyword evidence="1 5" id="KW-0963">Cytoplasm</keyword>
<keyword evidence="3 5" id="KW-0949">S-adenosyl-L-methionine</keyword>
<dbReference type="SUPFAM" id="SSF111337">
    <property type="entry name" value="QueA-like"/>
    <property type="match status" value="1"/>
</dbReference>
<comment type="pathway">
    <text evidence="5">tRNA modification; tRNA-queuosine biosynthesis.</text>
</comment>
<keyword evidence="4 5" id="KW-0671">Queuosine biosynthesis</keyword>
<gene>
    <name evidence="5" type="primary">queA</name>
    <name evidence="6" type="ORF">A2876_04905</name>
</gene>
<dbReference type="PANTHER" id="PTHR30307">
    <property type="entry name" value="S-ADENOSYLMETHIONINE:TRNA RIBOSYLTRANSFERASE-ISOMERASE"/>
    <property type="match status" value="1"/>
</dbReference>